<dbReference type="AlphaFoldDB" id="A0A9N9G5G7"/>
<evidence type="ECO:0000313" key="3">
    <source>
        <dbReference type="Proteomes" id="UP000789508"/>
    </source>
</evidence>
<feature type="compositionally biased region" description="Acidic residues" evidence="1">
    <location>
        <begin position="433"/>
        <end position="472"/>
    </location>
</feature>
<accession>A0A9N9G5G7</accession>
<organism evidence="2 3">
    <name type="scientific">Ambispora leptoticha</name>
    <dbReference type="NCBI Taxonomy" id="144679"/>
    <lineage>
        <taxon>Eukaryota</taxon>
        <taxon>Fungi</taxon>
        <taxon>Fungi incertae sedis</taxon>
        <taxon>Mucoromycota</taxon>
        <taxon>Glomeromycotina</taxon>
        <taxon>Glomeromycetes</taxon>
        <taxon>Archaeosporales</taxon>
        <taxon>Ambisporaceae</taxon>
        <taxon>Ambispora</taxon>
    </lineage>
</organism>
<protein>
    <submittedName>
        <fullName evidence="2">182_t:CDS:1</fullName>
    </submittedName>
</protein>
<comment type="caution">
    <text evidence="2">The sequence shown here is derived from an EMBL/GenBank/DDBJ whole genome shotgun (WGS) entry which is preliminary data.</text>
</comment>
<keyword evidence="3" id="KW-1185">Reference proteome</keyword>
<dbReference type="OrthoDB" id="2338404at2759"/>
<gene>
    <name evidence="2" type="ORF">ALEPTO_LOCUS7497</name>
</gene>
<sequence>MAENHNAQAQFILSKFYESSSSTFLYNNGAINLRSEKIKFFHGITNQAFQIIQSSLPAIKDDFTPLLEITSGKSSLLKCTTTNSELFSLSQGIIMDQDSQKLFDNHEIFSNLEKSNIYLEILSEQLSMIFDFQNLKPTKDLHSEIQEALKSYIPIEKLKLVFKKFGNYVHTKLIFGNKLQRIILKEDIKRQDGSAEFNDFSEIEKWKELVQPFDTSFMIAMDGYPIELSQIPKWLDVVSNQESEWYIVKRVVVPLYKILDVNQQHEIENLFKMENFVLMSNITLLSDYSSGYHRIEYDSPLKSDNYQLFGSVTCDGERLENIYVKFNMKTEYGFSVSWHDKSTFDRKPHALRWILIGCPSEIGYFDPKTRNISVILGVKEIKLTETVKINVEKSNIVTFNIEYVSIPTSSFFRTNIVEKQKAGSIEVKIEAIKEEEDTQEEEENADEEEEDTKEEEKDTEEGEVMEEDVEKDASVIDEDDFIRIRWCILNLKKHSEINDWKQLGECLTF</sequence>
<name>A0A9N9G5G7_9GLOM</name>
<proteinExistence type="predicted"/>
<dbReference type="Proteomes" id="UP000789508">
    <property type="component" value="Unassembled WGS sequence"/>
</dbReference>
<evidence type="ECO:0000313" key="2">
    <source>
        <dbReference type="EMBL" id="CAG8586233.1"/>
    </source>
</evidence>
<reference evidence="2" key="1">
    <citation type="submission" date="2021-06" db="EMBL/GenBank/DDBJ databases">
        <authorList>
            <person name="Kallberg Y."/>
            <person name="Tangrot J."/>
            <person name="Rosling A."/>
        </authorList>
    </citation>
    <scope>NUCLEOTIDE SEQUENCE</scope>
    <source>
        <strain evidence="2">FL130A</strain>
    </source>
</reference>
<feature type="region of interest" description="Disordered" evidence="1">
    <location>
        <begin position="430"/>
        <end position="472"/>
    </location>
</feature>
<evidence type="ECO:0000256" key="1">
    <source>
        <dbReference type="SAM" id="MobiDB-lite"/>
    </source>
</evidence>
<dbReference type="EMBL" id="CAJVPS010003300">
    <property type="protein sequence ID" value="CAG8586233.1"/>
    <property type="molecule type" value="Genomic_DNA"/>
</dbReference>